<dbReference type="OrthoDB" id="1914959at2759"/>
<proteinExistence type="predicted"/>
<name>A0A835UWX2_VANPL</name>
<organism evidence="1 2">
    <name type="scientific">Vanilla planifolia</name>
    <name type="common">Vanilla</name>
    <dbReference type="NCBI Taxonomy" id="51239"/>
    <lineage>
        <taxon>Eukaryota</taxon>
        <taxon>Viridiplantae</taxon>
        <taxon>Streptophyta</taxon>
        <taxon>Embryophyta</taxon>
        <taxon>Tracheophyta</taxon>
        <taxon>Spermatophyta</taxon>
        <taxon>Magnoliopsida</taxon>
        <taxon>Liliopsida</taxon>
        <taxon>Asparagales</taxon>
        <taxon>Orchidaceae</taxon>
        <taxon>Vanilloideae</taxon>
        <taxon>Vanilleae</taxon>
        <taxon>Vanilla</taxon>
    </lineage>
</organism>
<evidence type="ECO:0000313" key="2">
    <source>
        <dbReference type="Proteomes" id="UP000636800"/>
    </source>
</evidence>
<dbReference type="EMBL" id="JADCNL010000006">
    <property type="protein sequence ID" value="KAG0477052.1"/>
    <property type="molecule type" value="Genomic_DNA"/>
</dbReference>
<accession>A0A835UWX2</accession>
<protein>
    <submittedName>
        <fullName evidence="1">Uncharacterized protein</fullName>
    </submittedName>
</protein>
<reference evidence="1 2" key="1">
    <citation type="journal article" date="2020" name="Nat. Food">
        <title>A phased Vanilla planifolia genome enables genetic improvement of flavour and production.</title>
        <authorList>
            <person name="Hasing T."/>
            <person name="Tang H."/>
            <person name="Brym M."/>
            <person name="Khazi F."/>
            <person name="Huang T."/>
            <person name="Chambers A.H."/>
        </authorList>
    </citation>
    <scope>NUCLEOTIDE SEQUENCE [LARGE SCALE GENOMIC DNA]</scope>
    <source>
        <tissue evidence="1">Leaf</tissue>
    </source>
</reference>
<sequence length="147" mass="16805">MPTRCSVPATIVFPTTFLTDFSSGNFVTTVTSFRRQPSSDANWIRNAPGSADGVSLRSPAAKEWIHGHKVFVWIRHRVQPFLNPRMGIHRPHRSELLLQRRRVGADFRFGTFFRHHPFTTGCLFEANVRLGIVYKDGLLYLLVVAIR</sequence>
<dbReference type="AlphaFoldDB" id="A0A835UWX2"/>
<evidence type="ECO:0000313" key="1">
    <source>
        <dbReference type="EMBL" id="KAG0477052.1"/>
    </source>
</evidence>
<dbReference type="Proteomes" id="UP000636800">
    <property type="component" value="Chromosome 6"/>
</dbReference>
<keyword evidence="2" id="KW-1185">Reference proteome</keyword>
<comment type="caution">
    <text evidence="1">The sequence shown here is derived from an EMBL/GenBank/DDBJ whole genome shotgun (WGS) entry which is preliminary data.</text>
</comment>
<gene>
    <name evidence="1" type="ORF">HPP92_013893</name>
</gene>